<dbReference type="Gene3D" id="3.90.1150.10">
    <property type="entry name" value="Aspartate Aminotransferase, domain 1"/>
    <property type="match status" value="1"/>
</dbReference>
<gene>
    <name evidence="1" type="ORF">METZ01_LOCUS154180</name>
</gene>
<proteinExistence type="predicted"/>
<dbReference type="AlphaFoldDB" id="A0A382AIK4"/>
<dbReference type="EMBL" id="UINC01025550">
    <property type="protein sequence ID" value="SVB01326.1"/>
    <property type="molecule type" value="Genomic_DNA"/>
</dbReference>
<organism evidence="1">
    <name type="scientific">marine metagenome</name>
    <dbReference type="NCBI Taxonomy" id="408172"/>
    <lineage>
        <taxon>unclassified sequences</taxon>
        <taxon>metagenomes</taxon>
        <taxon>ecological metagenomes</taxon>
    </lineage>
</organism>
<evidence type="ECO:0000313" key="1">
    <source>
        <dbReference type="EMBL" id="SVB01326.1"/>
    </source>
</evidence>
<protein>
    <submittedName>
        <fullName evidence="1">Uncharacterized protein</fullName>
    </submittedName>
</protein>
<accession>A0A382AIK4</accession>
<name>A0A382AIK4_9ZZZZ</name>
<reference evidence="1" key="1">
    <citation type="submission" date="2018-05" db="EMBL/GenBank/DDBJ databases">
        <authorList>
            <person name="Lanie J.A."/>
            <person name="Ng W.-L."/>
            <person name="Kazmierczak K.M."/>
            <person name="Andrzejewski T.M."/>
            <person name="Davidsen T.M."/>
            <person name="Wayne K.J."/>
            <person name="Tettelin H."/>
            <person name="Glass J.I."/>
            <person name="Rusch D."/>
            <person name="Podicherti R."/>
            <person name="Tsui H.-C.T."/>
            <person name="Winkler M.E."/>
        </authorList>
    </citation>
    <scope>NUCLEOTIDE SEQUENCE</scope>
</reference>
<dbReference type="InterPro" id="IPR015422">
    <property type="entry name" value="PyrdxlP-dep_Trfase_small"/>
</dbReference>
<sequence length="33" mass="3553">MTRGSGVRVSIHYYNHSADIDLFVAASAAIENS</sequence>